<accession>A0ABX1BJJ8</accession>
<dbReference type="EMBL" id="JAATEP010000053">
    <property type="protein sequence ID" value="NJP96704.1"/>
    <property type="molecule type" value="Genomic_DNA"/>
</dbReference>
<proteinExistence type="predicted"/>
<name>A0ABX1BJJ8_9ACTN</name>
<evidence type="ECO:0000313" key="2">
    <source>
        <dbReference type="EMBL" id="NJP96704.1"/>
    </source>
</evidence>
<organism evidence="2 3">
    <name type="scientific">Nonomuraea composti</name>
    <dbReference type="NCBI Taxonomy" id="2720023"/>
    <lineage>
        <taxon>Bacteria</taxon>
        <taxon>Bacillati</taxon>
        <taxon>Actinomycetota</taxon>
        <taxon>Actinomycetes</taxon>
        <taxon>Streptosporangiales</taxon>
        <taxon>Streptosporangiaceae</taxon>
        <taxon>Nonomuraea</taxon>
    </lineage>
</organism>
<comment type="caution">
    <text evidence="2">The sequence shown here is derived from an EMBL/GenBank/DDBJ whole genome shotgun (WGS) entry which is preliminary data.</text>
</comment>
<dbReference type="Proteomes" id="UP000696294">
    <property type="component" value="Unassembled WGS sequence"/>
</dbReference>
<feature type="compositionally biased region" description="Pro residues" evidence="1">
    <location>
        <begin position="16"/>
        <end position="25"/>
    </location>
</feature>
<evidence type="ECO:0000313" key="3">
    <source>
        <dbReference type="Proteomes" id="UP000696294"/>
    </source>
</evidence>
<protein>
    <submittedName>
        <fullName evidence="2">Uncharacterized protein</fullName>
    </submittedName>
</protein>
<reference evidence="2 3" key="1">
    <citation type="submission" date="2020-03" db="EMBL/GenBank/DDBJ databases">
        <title>WGS of actinomycetes isolated from Thailand.</title>
        <authorList>
            <person name="Thawai C."/>
        </authorList>
    </citation>
    <scope>NUCLEOTIDE SEQUENCE [LARGE SCALE GENOMIC DNA]</scope>
    <source>
        <strain evidence="2 3">FMUSA5-5</strain>
    </source>
</reference>
<keyword evidence="3" id="KW-1185">Reference proteome</keyword>
<sequence>MDDGLAENVVRTAPAPALPGAPDPPDASAAADEQVTLPKAIGVSFPHRRVMRGVAARVTALAATAVVLLADGHCAVRAMAAGVLL</sequence>
<dbReference type="RefSeq" id="WP_168018237.1">
    <property type="nucleotide sequence ID" value="NZ_JAATEP010000053.1"/>
</dbReference>
<feature type="region of interest" description="Disordered" evidence="1">
    <location>
        <begin position="1"/>
        <end position="32"/>
    </location>
</feature>
<evidence type="ECO:0000256" key="1">
    <source>
        <dbReference type="SAM" id="MobiDB-lite"/>
    </source>
</evidence>
<gene>
    <name evidence="2" type="ORF">HCN51_46000</name>
</gene>